<feature type="region of interest" description="Disordered" evidence="2">
    <location>
        <begin position="970"/>
        <end position="1040"/>
    </location>
</feature>
<dbReference type="Proteomes" id="UP000002058">
    <property type="component" value="Unassembled WGS sequence"/>
</dbReference>
<evidence type="ECO:0000313" key="4">
    <source>
        <dbReference type="Proteomes" id="UP000002058"/>
    </source>
</evidence>
<dbReference type="HOGENOM" id="CLU_280481_0_0_1"/>
<feature type="compositionally biased region" description="Low complexity" evidence="2">
    <location>
        <begin position="906"/>
        <end position="922"/>
    </location>
</feature>
<name>C4JPD5_UNCRE</name>
<feature type="region of interest" description="Disordered" evidence="2">
    <location>
        <begin position="361"/>
        <end position="401"/>
    </location>
</feature>
<feature type="compositionally biased region" description="Low complexity" evidence="2">
    <location>
        <begin position="755"/>
        <end position="769"/>
    </location>
</feature>
<dbReference type="AlphaFoldDB" id="C4JPD5"/>
<dbReference type="InParanoid" id="C4JPD5"/>
<evidence type="ECO:0000313" key="3">
    <source>
        <dbReference type="EMBL" id="EEP79671.1"/>
    </source>
</evidence>
<sequence length="1120" mass="121410">MSQDVPILETHRCSALSQIVSGPKAPLKPPGLAADDSFSAGTRCPRSTAQAISLSKAPSDSSGRITGVFPTRELGATIRSSSWLGFAFLSSSGHFAFSVSPWSRGKDGENTCFRPVAAPSDTYICEKPHFKASVLLVSFDPQRPSALCAVVQEPERFPCIGTNPPESVSEAELGGSSLQFPGAHSSVSQLAFCINTPVSHRWFLVPFRSCDIEQWKPLLPGQERGKSARLLLWRHKPKFQLSLVLLAPIPIRPETLLIAVYPADPILRTASPGGMEKSGPELLLSGAPFSPEAVKSKDICKYTPRSAGSVQRPQRSENLLELVRFFTDYNAPFPEDDVMGFGDGGVPDIWVPKELRKAKKWKSQEDLRRQKGWQKWRKNKPYTSTSGPDEKPPPPICKDPRVPELVLPASGSKSMIGDVACECFYAGVGTLPPTANLSDEMLQYPGNLTSMWTPPTPEMPLTPSSAEFSPAAESRDRKHAGCGNATYRREVESRSSAESKPDRHDDGGMLPQLHPSVYACMEAPEHPQPQPWQPGHILTASKGSVAANKGRETPSSKRDGVCVADSEQTQIALPDILSIAQQQSPYIDAQYLPQRTSSRRRRPQEQPDPHCLAQDYLHSGFQNSLSVSEPEASLLCMPTRKHPVRRPAPLILSPDYQLGGFVTTLPPTPATPSCNMGQAQGKESPHSLSAPTKALPPTPTEPSSRNKSVGGKKPQKPASKVSSLWPPRLNLRPSRDIATKTEAMSPWRGNAFAQLSSLPSSPTVPLDPSTQLQEAERRASEVQQHTFSSRTNNMAATMGGLANSGAGDRRERDMGSKDDIEISPKSSLTRQRENTEPVRPLTSPNLRKDPGEPPNIPLPANPPKCTSRPDTPNKGHTMRSEQPQTVPNTPSADGRSFEQVLRPKTPNSARAKRSAAASPRNSQSSHYSRHADGHIPQSSCDTVDLTLTSRPVTPSLPSSDDEKGVYAYCGSASRSSKSRRRHRHDNQSIDAFALSSPIQRRKDRDASESQSPFAASRPSTRESLERRRFGSPSRLSGSSGADSLLIQQLQEKVAGLERQNKMLRAALAAALDMGGRNNGDSTQAGKSAKADAILGPMLSTAGGVSQGVEAAFDIDNVECH</sequence>
<dbReference type="OMA" id="QCLPERT"/>
<dbReference type="RefSeq" id="XP_002545000.1">
    <property type="nucleotide sequence ID" value="XM_002544954.1"/>
</dbReference>
<dbReference type="OrthoDB" id="4188047at2759"/>
<feature type="compositionally biased region" description="Basic and acidic residues" evidence="2">
    <location>
        <begin position="487"/>
        <end position="507"/>
    </location>
</feature>
<proteinExistence type="predicted"/>
<reference evidence="4" key="1">
    <citation type="journal article" date="2009" name="Genome Res.">
        <title>Comparative genomic analyses of the human fungal pathogens Coccidioides and their relatives.</title>
        <authorList>
            <person name="Sharpton T.J."/>
            <person name="Stajich J.E."/>
            <person name="Rounsley S.D."/>
            <person name="Gardner M.J."/>
            <person name="Wortman J.R."/>
            <person name="Jordar V.S."/>
            <person name="Maiti R."/>
            <person name="Kodira C.D."/>
            <person name="Neafsey D.E."/>
            <person name="Zeng Q."/>
            <person name="Hung C.-Y."/>
            <person name="McMahan C."/>
            <person name="Muszewska A."/>
            <person name="Grynberg M."/>
            <person name="Mandel M.A."/>
            <person name="Kellner E.M."/>
            <person name="Barker B.M."/>
            <person name="Galgiani J.N."/>
            <person name="Orbach M.J."/>
            <person name="Kirkland T.N."/>
            <person name="Cole G.T."/>
            <person name="Henn M.R."/>
            <person name="Birren B.W."/>
            <person name="Taylor J.W."/>
        </authorList>
    </citation>
    <scope>NUCLEOTIDE SEQUENCE [LARGE SCALE GENOMIC DNA]</scope>
    <source>
        <strain evidence="4">UAMH 1704</strain>
    </source>
</reference>
<feature type="compositionally biased region" description="Basic residues" evidence="2">
    <location>
        <begin position="370"/>
        <end position="380"/>
    </location>
</feature>
<dbReference type="eggNOG" id="ENOG502RNWE">
    <property type="taxonomic scope" value="Eukaryota"/>
</dbReference>
<evidence type="ECO:0000256" key="2">
    <source>
        <dbReference type="SAM" id="MobiDB-lite"/>
    </source>
</evidence>
<feature type="compositionally biased region" description="Polar residues" evidence="2">
    <location>
        <begin position="781"/>
        <end position="795"/>
    </location>
</feature>
<accession>C4JPD5</accession>
<feature type="compositionally biased region" description="Polar residues" evidence="2">
    <location>
        <begin position="880"/>
        <end position="891"/>
    </location>
</feature>
<feature type="compositionally biased region" description="Basic and acidic residues" evidence="2">
    <location>
        <begin position="1019"/>
        <end position="1028"/>
    </location>
</feature>
<keyword evidence="1" id="KW-0175">Coiled coil</keyword>
<gene>
    <name evidence="3" type="ORF">UREG_04517</name>
</gene>
<organism evidence="3 4">
    <name type="scientific">Uncinocarpus reesii (strain UAMH 1704)</name>
    <dbReference type="NCBI Taxonomy" id="336963"/>
    <lineage>
        <taxon>Eukaryota</taxon>
        <taxon>Fungi</taxon>
        <taxon>Dikarya</taxon>
        <taxon>Ascomycota</taxon>
        <taxon>Pezizomycotina</taxon>
        <taxon>Eurotiomycetes</taxon>
        <taxon>Eurotiomycetidae</taxon>
        <taxon>Onygenales</taxon>
        <taxon>Onygenaceae</taxon>
        <taxon>Uncinocarpus</taxon>
    </lineage>
</organism>
<evidence type="ECO:0000256" key="1">
    <source>
        <dbReference type="SAM" id="Coils"/>
    </source>
</evidence>
<feature type="compositionally biased region" description="Basic and acidic residues" evidence="2">
    <location>
        <begin position="807"/>
        <end position="822"/>
    </location>
</feature>
<feature type="compositionally biased region" description="Basic and acidic residues" evidence="2">
    <location>
        <begin position="388"/>
        <end position="401"/>
    </location>
</feature>
<keyword evidence="4" id="KW-1185">Reference proteome</keyword>
<dbReference type="GeneID" id="8442382"/>
<feature type="region of interest" description="Disordered" evidence="2">
    <location>
        <begin position="753"/>
        <end position="944"/>
    </location>
</feature>
<dbReference type="KEGG" id="ure:UREG_04517"/>
<feature type="compositionally biased region" description="Pro residues" evidence="2">
    <location>
        <begin position="852"/>
        <end position="862"/>
    </location>
</feature>
<protein>
    <submittedName>
        <fullName evidence="3">Uncharacterized protein</fullName>
    </submittedName>
</protein>
<feature type="coiled-coil region" evidence="1">
    <location>
        <begin position="1046"/>
        <end position="1073"/>
    </location>
</feature>
<dbReference type="VEuPathDB" id="FungiDB:UREG_04517"/>
<feature type="compositionally biased region" description="Low complexity" evidence="2">
    <location>
        <begin position="463"/>
        <end position="472"/>
    </location>
</feature>
<dbReference type="EMBL" id="CH476616">
    <property type="protein sequence ID" value="EEP79671.1"/>
    <property type="molecule type" value="Genomic_DNA"/>
</dbReference>
<feature type="region of interest" description="Disordered" evidence="2">
    <location>
        <begin position="663"/>
        <end position="734"/>
    </location>
</feature>
<feature type="region of interest" description="Disordered" evidence="2">
    <location>
        <begin position="460"/>
        <end position="511"/>
    </location>
</feature>